<evidence type="ECO:0000313" key="3">
    <source>
        <dbReference type="Proteomes" id="UP000041314"/>
    </source>
</evidence>
<dbReference type="EMBL" id="CQPA01000020">
    <property type="protein sequence ID" value="CNU38629.1"/>
    <property type="molecule type" value="Genomic_DNA"/>
</dbReference>
<accession>A0A655D0F5</accession>
<dbReference type="Proteomes" id="UP000041314">
    <property type="component" value="Unassembled WGS sequence"/>
</dbReference>
<organism evidence="2 3">
    <name type="scientific">Salmonella enterica subsp. enterica serovar Bovismorbificans</name>
    <dbReference type="NCBI Taxonomy" id="58097"/>
    <lineage>
        <taxon>Bacteria</taxon>
        <taxon>Pseudomonadati</taxon>
        <taxon>Pseudomonadota</taxon>
        <taxon>Gammaproteobacteria</taxon>
        <taxon>Enterobacterales</taxon>
        <taxon>Enterobacteriaceae</taxon>
        <taxon>Salmonella</taxon>
    </lineage>
</organism>
<feature type="compositionally biased region" description="Basic residues" evidence="1">
    <location>
        <begin position="230"/>
        <end position="246"/>
    </location>
</feature>
<protein>
    <submittedName>
        <fullName evidence="2">Uncharacterized protein</fullName>
    </submittedName>
</protein>
<gene>
    <name evidence="2" type="ORF">ERS008198_02646</name>
</gene>
<proteinExistence type="predicted"/>
<reference evidence="2 3" key="1">
    <citation type="submission" date="2015-03" db="EMBL/GenBank/DDBJ databases">
        <authorList>
            <consortium name="Pathogen Informatics"/>
        </authorList>
    </citation>
    <scope>NUCLEOTIDE SEQUENCE [LARGE SCALE GENOMIC DNA]</scope>
    <source>
        <strain evidence="2 3">A1104</strain>
    </source>
</reference>
<evidence type="ECO:0000313" key="2">
    <source>
        <dbReference type="EMBL" id="CNU38629.1"/>
    </source>
</evidence>
<sequence>MTRVFRADAPAFFLQFFQHVAVAHFRPGKRNAKLLERQLQPHIAHQRPHRAAAQLPLAQPFARDDIHDLIAIDFIAFMVNHDDPVAVAVKRDAEFRLLRQHARLQRAHVGRAQLAQHIRRDMVGSAVGAIHNHFQAIEAQFVREGAFTELNIASGGIDDAARFPQLGGVYAGDLFFHFGFDGFFHIVRQFRTVDREEFNAVIIERVMRSRDNDTRLRAESPRQIGDGWRWHRPGKRGRQSRSGKARLQRGLQHIAGNTRIFTDNDFTRTMTRQHFSGSPTQFKHEIRCNGGIAYTSANPIGTEIFTITHSVCFPLQTEWLLPPASPLRFL</sequence>
<name>A0A655D0F5_SALET</name>
<feature type="region of interest" description="Disordered" evidence="1">
    <location>
        <begin position="225"/>
        <end position="246"/>
    </location>
</feature>
<evidence type="ECO:0000256" key="1">
    <source>
        <dbReference type="SAM" id="MobiDB-lite"/>
    </source>
</evidence>
<dbReference type="AlphaFoldDB" id="A0A655D0F5"/>